<dbReference type="PANTHER" id="PTHR24251:SF50">
    <property type="entry name" value="ATTRACTIN-LIKE 1A"/>
    <property type="match status" value="1"/>
</dbReference>
<feature type="domain" description="EGF-like" evidence="9">
    <location>
        <begin position="287"/>
        <end position="327"/>
    </location>
</feature>
<accession>A0A811L5E1</accession>
<comment type="caution">
    <text evidence="10">The sequence shown here is derived from an EMBL/GenBank/DDBJ whole genome shotgun (WGS) entry which is preliminary data.</text>
</comment>
<name>A0A811L5E1_9BILA</name>
<feature type="disulfide bond" evidence="7">
    <location>
        <begin position="87"/>
        <end position="96"/>
    </location>
</feature>
<dbReference type="CDD" id="cd00054">
    <property type="entry name" value="EGF_CA"/>
    <property type="match status" value="5"/>
</dbReference>
<feature type="domain" description="CUB" evidence="8">
    <location>
        <begin position="938"/>
        <end position="1056"/>
    </location>
</feature>
<dbReference type="PROSITE" id="PS01186">
    <property type="entry name" value="EGF_2"/>
    <property type="match status" value="1"/>
</dbReference>
<dbReference type="CDD" id="cd00041">
    <property type="entry name" value="CUB"/>
    <property type="match status" value="11"/>
</dbReference>
<keyword evidence="11" id="KW-1185">Reference proteome</keyword>
<feature type="domain" description="CUB" evidence="8">
    <location>
        <begin position="1177"/>
        <end position="1300"/>
    </location>
</feature>
<feature type="domain" description="CUB" evidence="8">
    <location>
        <begin position="1816"/>
        <end position="1959"/>
    </location>
</feature>
<keyword evidence="5" id="KW-0325">Glycoprotein</keyword>
<dbReference type="PROSITE" id="PS00022">
    <property type="entry name" value="EGF_1"/>
    <property type="match status" value="3"/>
</dbReference>
<evidence type="ECO:0000256" key="5">
    <source>
        <dbReference type="ARBA" id="ARBA00023180"/>
    </source>
</evidence>
<dbReference type="EMBL" id="CAJFDH010000005">
    <property type="protein sequence ID" value="CAD5223335.1"/>
    <property type="molecule type" value="Genomic_DNA"/>
</dbReference>
<dbReference type="EMBL" id="CAJFCW020000005">
    <property type="protein sequence ID" value="CAG9117557.1"/>
    <property type="molecule type" value="Genomic_DNA"/>
</dbReference>
<feature type="domain" description="EGF-like" evidence="9">
    <location>
        <begin position="330"/>
        <end position="365"/>
    </location>
</feature>
<dbReference type="Pfam" id="PF00431">
    <property type="entry name" value="CUB"/>
    <property type="match status" value="12"/>
</dbReference>
<feature type="domain" description="CUB" evidence="8">
    <location>
        <begin position="2895"/>
        <end position="3021"/>
    </location>
</feature>
<gene>
    <name evidence="10" type="ORF">BOKJ2_LOCUS10105</name>
</gene>
<dbReference type="Proteomes" id="UP000783686">
    <property type="component" value="Unassembled WGS sequence"/>
</dbReference>
<feature type="domain" description="CUB" evidence="8">
    <location>
        <begin position="802"/>
        <end position="934"/>
    </location>
</feature>
<feature type="disulfide bond" evidence="6">
    <location>
        <begin position="1301"/>
        <end position="1328"/>
    </location>
</feature>
<dbReference type="Pfam" id="PF07645">
    <property type="entry name" value="EGF_CA"/>
    <property type="match status" value="2"/>
</dbReference>
<feature type="disulfide bond" evidence="7">
    <location>
        <begin position="113"/>
        <end position="130"/>
    </location>
</feature>
<feature type="domain" description="CUB" evidence="8">
    <location>
        <begin position="672"/>
        <end position="801"/>
    </location>
</feature>
<dbReference type="Pfam" id="PF00008">
    <property type="entry name" value="EGF"/>
    <property type="match status" value="1"/>
</dbReference>
<dbReference type="SUPFAM" id="SSF49854">
    <property type="entry name" value="Spermadhesin, CUB domain"/>
    <property type="match status" value="15"/>
</dbReference>
<sequence>MENQIKYFKAQIFIMKSKQLLLEKQFKGLNATRPKGSQQRRIRQLMYTLNKQVEKLYKLMKTNECDEGPCLNGGTCLDLFASYHCICTSHMEGTHCEKRIDECAMIKNTHADCQNGGTCINNVHGPGTMCKCPPGKYGSHCQKTEGVCSATSTDLCGENGHCITIVPQYSGAAPYKCVCDFGYQSNSDIMTPLCVDIDECAAEHSPCYKGAGVNNYGAECINLPGSFKCGSCPKGYFGNGIHCEDINECYSDPCSTDPRVECINTPGSFKCGSCPLGYEGDGFTCTKLSFCDPNPCNEQAECIGFPNPGCKCPRGHSGTGLKGTDCHYSYYSECDQCLNGASCRRLNGTHVNCFCLPGYYGDTCQYEDKCYSNPDMCGGVGQCHNRENDAYCVCPVGIISYCLGPEEKKKEMVNMDTCGYEVTQNSGNITMNLPQYNSRVCTLTIRPEDSRKILKVWIADYTSFTANPSESDILAVEIKVKEATTAWGQHPPSVQYPYYTKSSQLHLIFYTPTINDTLYTTVVWEAVDPICGGRFEVGESPYSFRTTKAWEECQWFLDAPNDQLIEVTVEKMITLSGSEVNCDVNSLKLYDSGLLDPNVQLDEICADIDQPFVKRFSTNHASLQLVFDSRQKSALLEDCKLATKSKNNTEDDPMCAMYFLITFKGVPKEEDCGGVIEASVNPEGFIQTPNYGHAYPPDLSCVWEFKLKDQSNQTLSDTDYNTYSLDIIDFDIRGTVEEIPEDSKVDDALCSGDYMKFDVGAKFCNGFRPSLNFHFFDEFKIEFKSDSRYSGRGFKMAYKASCFHLFEAPTGIVRSPNVGVPHPEPFTCTYGIHAARSAIVKLKFDFIGLKTFSSGCLELQKSNDTEAEGFNDYIELKGGHSLDTALNRRYHCSRYPFVSPSGEMVVSGTSGISITYSTSGAADNKGFSFSYTVEEKGCGGYFNSDKGTLTSPNYPNKYPNHMYCIYQIQAESNEAVRLTFDDFDVENVASRLDCGFDAVEVYDEYDSETSKGKLLGRYCGVANPPPIVSATGKLVVVFTSDRSVNGNGFSAHFDTVNLHNYCDVVLTELSGSIDFNRSNYGNIQECNYRIVLPAMARIHLNVTDYDIPCEDGKVVIKNGGHSDAPGFPQLWPDSSFCGDKEVPSMITQGNQAYIHINLKSGRNTAFKLEYKMIEQSCGGYVRGYTGEIASPQYPKADSHHLQCEWTIAVAEGNRIRFQIDQMDDLASADYTGVCQPFARNFIDLSEGTKRDLNVLRRYCKREVAPEPLITNGNNLVVKYNQVGGSINGGLFGFLGRFITVCNNIVLTGSHGSIQSPGYPYPVGEARACSWSIKTYAGSRIKLVFHKFRLDNAVLIRSRGLNECFTNYLAVKKSQVNHTVGSEDGTTTEDMKATKFCNPFAVPAEIYSNSNQLDLNFTVTKQSSENHFWLSWSTIGCGGVILRNNSKLEASVDDFVNVSLSARRECDWIIKAPVGYVVKVDIAEMYMVEQIPEGLCPDDMKQLNGIMFFSGANVTEYPQWSYCGRIEAYKNKSYTSHTNELAIRLGMDAKYTTKNGTIFNANVTFVKMDGTRACGGVVQVLPGHNRTITSPNFPKQYPKAIECLWQFETIKGFSLAYNLSHFITPTRRRHPPIGFVTSIRCSSAMMYIEGGLAVYSGEYSPTNSLFGTYRESKGAVSRICNDITSPVIFNIVNNVSTVTFHGAPFEANIPSGDSAQRDQIGFVMEAFAVCGGTLEAGDDKKTLSLHQNMLHDNGGCKFRIVREDSTAYSKQIVTGFELVDLNAFDDDQEVFLNVTCGNDVEPNYASTKNRHINVVKCDLDVVVEVSEIPKDATFVLHYSTVSYMCGDIGDAVKGNYEISGDMDCDYVIKNSPGNTVKFYLEDSYIPESVGCAQSYVEIRSGDKRNLLARLCGTILPRTYEAEQLYIRVLRKRFEDDDDTEMLVPTQASPEQWLKFRFEKKLGGVVKGNHLVLPIGSTKIVQADKEITWILRANSTEQHIEVNLNSLVAFKLQVGDKIIESLQDDEGPRVYETNEVLIKSTSRSDISHFDLTWRAIPAKKNGTDSTSEATDSEDEFTCGGDLDASFIPHNLTLPTVRKKYTNELKCRWRIPRPLLHGIAFKVMLIDLEEHVNCAYDYLTIGVKEFTTTRQLEEATFMHRLCKKEQNGYDVLINYEKEAFIYFVSDRSRGFTGFTIQYQLACKTFEYVSVEQAKLAYTLNSPLFPQTGSHNFSCTWGIMLETNRDIKVKALSMDLSPPGGENECNNDYLQVSSVPSSNSLELTTERHCGNNLFEFIAKNGRVFITFEGKAPVPAPAVPRQGFQLLVEEITHTCSDSLSIDEINKKGEITSPGYPNNAPNSLDCQWTISAPPGHRIKFTVDPEQFMLENVADQCEDDYMEIRDGPSEAAPLIGRYCREDAPSSILSTDSHLFVRFVTDFYSPSEGWKATYELASCGGTVVLLPNVNASITSPNFPEVYPAQEDCEWLIKAPKGHFVEGTLKHLWLSISEDCKQESVAVYDGRSPIVIQSSEASESNSESNSTLPATTLLSSTNRTVLLGPSCSMRAVIDRTFHSHHNTAVVKFVANSSFSRGGARMFCLNRKCGFEIELRASKYECGGDIEDDEGQVVVPGYPDHVLPGIECVWNFKAGIGYRYKVELKFLQEDGFYDQMRFVINSKMNCFPDLEVWNGLPESRSTLYSVYQRFCANRTAFVSSADLMTVTYEDRTKTYADGTIHDFDKSLFYKPFKLLYTRVDEDIDENGCMWHINDDQNITVDNMAANSLFSFSQFTNTGIKSFCHIRIDNKRKDSTVALNFTNFYAGRENIRACGRITNQVQIQSETLNEWPLKEVFCSGIVRNNTIEAVYNSRYIDIYVMNNPYTLASSIDHTVQFNLSVKYNSCGGDVTEDEYGNFGTIRAPGTQNGDNYTNNADCLWHFMAPEGQIVKLTVTKMDIEYDVYCNKDSVVVGEGRDVTNALHRYCNTEGIEEYELDDRFKQILSKDRYLTIQFHSDEEITGKGFEIEWEFVLPDSNTCK</sequence>
<dbReference type="SMART" id="SM00179">
    <property type="entry name" value="EGF_CA"/>
    <property type="match status" value="5"/>
</dbReference>
<evidence type="ECO:0000256" key="2">
    <source>
        <dbReference type="ARBA" id="ARBA00022729"/>
    </source>
</evidence>
<feature type="domain" description="EGF-like" evidence="9">
    <location>
        <begin position="196"/>
        <end position="244"/>
    </location>
</feature>
<dbReference type="FunFam" id="2.10.25.10:FF:000038">
    <property type="entry name" value="Fibrillin 2"/>
    <property type="match status" value="2"/>
</dbReference>
<keyword evidence="4 7" id="KW-1015">Disulfide bond</keyword>
<dbReference type="PROSITE" id="PS01180">
    <property type="entry name" value="CUB"/>
    <property type="match status" value="16"/>
</dbReference>
<dbReference type="SMART" id="SM00042">
    <property type="entry name" value="CUB"/>
    <property type="match status" value="15"/>
</dbReference>
<keyword evidence="2" id="KW-0732">Signal</keyword>
<feature type="domain" description="EGF-like" evidence="9">
    <location>
        <begin position="99"/>
        <end position="142"/>
    </location>
</feature>
<dbReference type="InterPro" id="IPR001881">
    <property type="entry name" value="EGF-like_Ca-bd_dom"/>
</dbReference>
<dbReference type="InterPro" id="IPR035914">
    <property type="entry name" value="Sperma_CUB_dom_sf"/>
</dbReference>
<feature type="domain" description="CUB" evidence="8">
    <location>
        <begin position="2330"/>
        <end position="2449"/>
    </location>
</feature>
<feature type="domain" description="CUB" evidence="8">
    <location>
        <begin position="1301"/>
        <end position="1434"/>
    </location>
</feature>
<protein>
    <recommendedName>
        <fullName evidence="12">Cubilin</fullName>
    </recommendedName>
</protein>
<evidence type="ECO:0000259" key="8">
    <source>
        <dbReference type="PROSITE" id="PS01180"/>
    </source>
</evidence>
<dbReference type="GO" id="GO:0005509">
    <property type="term" value="F:calcium ion binding"/>
    <property type="evidence" value="ECO:0007669"/>
    <property type="project" value="InterPro"/>
</dbReference>
<dbReference type="PANTHER" id="PTHR24251">
    <property type="entry name" value="OVOCHYMASE-RELATED"/>
    <property type="match status" value="1"/>
</dbReference>
<feature type="domain" description="EGF-like" evidence="9">
    <location>
        <begin position="61"/>
        <end position="97"/>
    </location>
</feature>
<evidence type="ECO:0008006" key="12">
    <source>
        <dbReference type="Google" id="ProtNLM"/>
    </source>
</evidence>
<feature type="domain" description="CUB" evidence="8">
    <location>
        <begin position="2076"/>
        <end position="2198"/>
    </location>
</feature>
<keyword evidence="3" id="KW-0677">Repeat</keyword>
<dbReference type="InterPro" id="IPR000742">
    <property type="entry name" value="EGF"/>
</dbReference>
<feature type="domain" description="CUB" evidence="8">
    <location>
        <begin position="2199"/>
        <end position="2326"/>
    </location>
</feature>
<feature type="disulfide bond" evidence="7">
    <location>
        <begin position="355"/>
        <end position="364"/>
    </location>
</feature>
<feature type="domain" description="CUB" evidence="8">
    <location>
        <begin position="2451"/>
        <end position="2608"/>
    </location>
</feature>
<organism evidence="10 11">
    <name type="scientific">Bursaphelenchus okinawaensis</name>
    <dbReference type="NCBI Taxonomy" id="465554"/>
    <lineage>
        <taxon>Eukaryota</taxon>
        <taxon>Metazoa</taxon>
        <taxon>Ecdysozoa</taxon>
        <taxon>Nematoda</taxon>
        <taxon>Chromadorea</taxon>
        <taxon>Rhabditida</taxon>
        <taxon>Tylenchina</taxon>
        <taxon>Tylenchomorpha</taxon>
        <taxon>Aphelenchoidea</taxon>
        <taxon>Aphelenchoididae</taxon>
        <taxon>Bursaphelenchus</taxon>
    </lineage>
</organism>
<feature type="domain" description="CUB" evidence="8">
    <location>
        <begin position="531"/>
        <end position="666"/>
    </location>
</feature>
<dbReference type="SMART" id="SM00181">
    <property type="entry name" value="EGF"/>
    <property type="match status" value="7"/>
</dbReference>
<dbReference type="InterPro" id="IPR000152">
    <property type="entry name" value="EGF-type_Asp/Asn_hydroxyl_site"/>
</dbReference>
<feature type="disulfide bond" evidence="7">
    <location>
        <begin position="132"/>
        <end position="141"/>
    </location>
</feature>
<evidence type="ECO:0000256" key="3">
    <source>
        <dbReference type="ARBA" id="ARBA00022737"/>
    </source>
</evidence>
<evidence type="ECO:0000256" key="6">
    <source>
        <dbReference type="PROSITE-ProRule" id="PRU00059"/>
    </source>
</evidence>
<dbReference type="PROSITE" id="PS00010">
    <property type="entry name" value="ASX_HYDROXYL"/>
    <property type="match status" value="1"/>
</dbReference>
<dbReference type="Proteomes" id="UP000614601">
    <property type="component" value="Unassembled WGS sequence"/>
</dbReference>
<dbReference type="InterPro" id="IPR000859">
    <property type="entry name" value="CUB_dom"/>
</dbReference>
<evidence type="ECO:0000256" key="1">
    <source>
        <dbReference type="ARBA" id="ARBA00022536"/>
    </source>
</evidence>
<proteinExistence type="predicted"/>
<dbReference type="InterPro" id="IPR049883">
    <property type="entry name" value="NOTCH1_EGF-like"/>
</dbReference>
<evidence type="ECO:0000313" key="10">
    <source>
        <dbReference type="EMBL" id="CAD5223335.1"/>
    </source>
</evidence>
<evidence type="ECO:0000259" key="9">
    <source>
        <dbReference type="PROSITE" id="PS50026"/>
    </source>
</evidence>
<dbReference type="OrthoDB" id="10009301at2759"/>
<dbReference type="Gene3D" id="2.60.120.290">
    <property type="entry name" value="Spermadhesin, CUB domain"/>
    <property type="match status" value="16"/>
</dbReference>
<dbReference type="FunFam" id="2.10.25.10:FF:000122">
    <property type="entry name" value="Protein crumbs homolog 2"/>
    <property type="match status" value="1"/>
</dbReference>
<dbReference type="InterPro" id="IPR018097">
    <property type="entry name" value="EGF_Ca-bd_CS"/>
</dbReference>
<feature type="domain" description="CUB" evidence="8">
    <location>
        <begin position="1436"/>
        <end position="1565"/>
    </location>
</feature>
<keyword evidence="1 7" id="KW-0245">EGF-like domain</keyword>
<dbReference type="PROSITE" id="PS01187">
    <property type="entry name" value="EGF_CA"/>
    <property type="match status" value="1"/>
</dbReference>
<evidence type="ECO:0000256" key="7">
    <source>
        <dbReference type="PROSITE-ProRule" id="PRU00076"/>
    </source>
</evidence>
<feature type="domain" description="CUB" evidence="8">
    <location>
        <begin position="2612"/>
        <end position="2749"/>
    </location>
</feature>
<feature type="domain" description="CUB" evidence="8">
    <location>
        <begin position="1573"/>
        <end position="1728"/>
    </location>
</feature>
<evidence type="ECO:0000313" key="11">
    <source>
        <dbReference type="Proteomes" id="UP000614601"/>
    </source>
</evidence>
<comment type="caution">
    <text evidence="7">Lacks conserved residue(s) required for the propagation of feature annotation.</text>
</comment>
<dbReference type="FunFam" id="2.60.120.290:FF:000013">
    <property type="entry name" value="Membrane frizzled-related protein"/>
    <property type="match status" value="2"/>
</dbReference>
<reference evidence="10" key="1">
    <citation type="submission" date="2020-09" db="EMBL/GenBank/DDBJ databases">
        <authorList>
            <person name="Kikuchi T."/>
        </authorList>
    </citation>
    <scope>NUCLEOTIDE SEQUENCE</scope>
    <source>
        <strain evidence="10">SH1</strain>
    </source>
</reference>
<evidence type="ECO:0000256" key="4">
    <source>
        <dbReference type="ARBA" id="ARBA00023157"/>
    </source>
</evidence>
<feature type="domain" description="CUB" evidence="8">
    <location>
        <begin position="1062"/>
        <end position="1173"/>
    </location>
</feature>
<dbReference type="PROSITE" id="PS50026">
    <property type="entry name" value="EGF_3"/>
    <property type="match status" value="5"/>
</dbReference>
<dbReference type="Gene3D" id="2.10.25.10">
    <property type="entry name" value="Laminin"/>
    <property type="match status" value="5"/>
</dbReference>
<dbReference type="SUPFAM" id="SSF57196">
    <property type="entry name" value="EGF/Laminin"/>
    <property type="match status" value="3"/>
</dbReference>